<dbReference type="PANTHER" id="PTHR12621:SF7">
    <property type="entry name" value="CYSTEINE AND HISTIDINE-RICH DOMAIN-CONTAINING PROTEIN 1"/>
    <property type="match status" value="1"/>
</dbReference>
<dbReference type="PANTHER" id="PTHR12621">
    <property type="entry name" value="CYSTEINE AND HISTIDINE-RICH DOMAIN CHORD -CONTAINING PROTEIN"/>
    <property type="match status" value="1"/>
</dbReference>
<proteinExistence type="predicted"/>
<keyword evidence="1" id="KW-0472">Membrane</keyword>
<feature type="transmembrane region" description="Helical" evidence="1">
    <location>
        <begin position="29"/>
        <end position="48"/>
    </location>
</feature>
<name>A0A8S1PPY7_9CILI</name>
<keyword evidence="3" id="KW-1185">Reference proteome</keyword>
<dbReference type="GO" id="GO:0008270">
    <property type="term" value="F:zinc ion binding"/>
    <property type="evidence" value="ECO:0007669"/>
    <property type="project" value="TreeGrafter"/>
</dbReference>
<accession>A0A8S1PPY7</accession>
<dbReference type="OrthoDB" id="295662at2759"/>
<evidence type="ECO:0000313" key="2">
    <source>
        <dbReference type="EMBL" id="CAD8104548.1"/>
    </source>
</evidence>
<protein>
    <submittedName>
        <fullName evidence="2">Uncharacterized protein</fullName>
    </submittedName>
</protein>
<dbReference type="AlphaFoldDB" id="A0A8S1PPY7"/>
<evidence type="ECO:0000313" key="3">
    <source>
        <dbReference type="Proteomes" id="UP000692954"/>
    </source>
</evidence>
<sequence length="459" mass="54147">MQYFLQSIDQFGVEQKLQIPPINPTQKSALGGLITLALYGISLGYFLFQFIDWQSNNKLPKITSIQQQIDINQTIVKNGIFIEICQFQKLNNLIDPFNPKQLIFTPVFQKIPDDWDQIQNISLRFDQTIQEDGKIINKFYIEDLTMIQSPLTTSQGSSIDYQLLLGFCKEDQLKDGQQCADEETINQFYKQDNFYQVQIFIDQFDPKMKQFKKVPKLFIFDIIKDQLFYNQFTLQAGELELDDGFLFPKSNKYSYLSNLQTLSTTYDWLYSKKVYHQELTSLLFFTLDQIKIVNMVEYPKISEILADTGSIISWILSISFLVSKYNENICLQKTQNEVISMYYHDYIDFKIQKNWLGKIKRINYKEKEYDPQKSEEIFNRLNQIVVEKMNYLNLQNEVAKLQLILQEHLGLQQIKKYLESKYKLEPLFDKLCIPENNIQAVNQIVIQLSIKSFHLINNI</sequence>
<organism evidence="2 3">
    <name type="scientific">Paramecium sonneborni</name>
    <dbReference type="NCBI Taxonomy" id="65129"/>
    <lineage>
        <taxon>Eukaryota</taxon>
        <taxon>Sar</taxon>
        <taxon>Alveolata</taxon>
        <taxon>Ciliophora</taxon>
        <taxon>Intramacronucleata</taxon>
        <taxon>Oligohymenophorea</taxon>
        <taxon>Peniculida</taxon>
        <taxon>Parameciidae</taxon>
        <taxon>Paramecium</taxon>
    </lineage>
</organism>
<reference evidence="2" key="1">
    <citation type="submission" date="2021-01" db="EMBL/GenBank/DDBJ databases">
        <authorList>
            <consortium name="Genoscope - CEA"/>
            <person name="William W."/>
        </authorList>
    </citation>
    <scope>NUCLEOTIDE SEQUENCE</scope>
</reference>
<keyword evidence="1" id="KW-0812">Transmembrane</keyword>
<dbReference type="Proteomes" id="UP000692954">
    <property type="component" value="Unassembled WGS sequence"/>
</dbReference>
<keyword evidence="1" id="KW-1133">Transmembrane helix</keyword>
<gene>
    <name evidence="2" type="ORF">PSON_ATCC_30995.1.T0820173</name>
</gene>
<comment type="caution">
    <text evidence="2">The sequence shown here is derived from an EMBL/GenBank/DDBJ whole genome shotgun (WGS) entry which is preliminary data.</text>
</comment>
<evidence type="ECO:0000256" key="1">
    <source>
        <dbReference type="SAM" id="Phobius"/>
    </source>
</evidence>
<dbReference type="EMBL" id="CAJJDN010000082">
    <property type="protein sequence ID" value="CAD8104548.1"/>
    <property type="molecule type" value="Genomic_DNA"/>
</dbReference>